<dbReference type="PRINTS" id="PR00722">
    <property type="entry name" value="CHYMOTRYPSIN"/>
</dbReference>
<feature type="signal peptide" evidence="4">
    <location>
        <begin position="1"/>
        <end position="19"/>
    </location>
</feature>
<dbReference type="SUPFAM" id="SSF50494">
    <property type="entry name" value="Trypsin-like serine proteases"/>
    <property type="match status" value="1"/>
</dbReference>
<dbReference type="WBParaSite" id="L893_g21267.t1">
    <property type="protein sequence ID" value="L893_g21267.t1"/>
    <property type="gene ID" value="L893_g21267"/>
</dbReference>
<dbReference type="Proteomes" id="UP000095287">
    <property type="component" value="Unplaced"/>
</dbReference>
<evidence type="ECO:0000259" key="5">
    <source>
        <dbReference type="PROSITE" id="PS50240"/>
    </source>
</evidence>
<dbReference type="FunFam" id="2.40.10.10:FF:000068">
    <property type="entry name" value="transmembrane protease serine 2"/>
    <property type="match status" value="1"/>
</dbReference>
<dbReference type="AlphaFoldDB" id="A0A1I7YZ14"/>
<proteinExistence type="inferred from homology"/>
<dbReference type="CDD" id="cd00190">
    <property type="entry name" value="Tryp_SPc"/>
    <property type="match status" value="1"/>
</dbReference>
<dbReference type="GO" id="GO:0016791">
    <property type="term" value="F:phosphatase activity"/>
    <property type="evidence" value="ECO:0007669"/>
    <property type="project" value="UniProtKB-ARBA"/>
</dbReference>
<name>A0A1I7YZ14_9BILA</name>
<keyword evidence="3" id="KW-0720">Serine protease</keyword>
<sequence length="440" mass="49264">MNTIVLLLLITQLICAVTGHLPLQCGERNKPTTISKLNKARLQKRMVGGSESVPHAWPWAGQLVDKEGGLCGCALISDRYVLTAAHCIENLPPSNFTVHLGGHAMKSGNTYNVSNIVMHPFHGFSGRIAYDIAVVKLDRKVDFDNETSPICLPKSHAPDYKVCTTVGWGRLSDKGKQASSLQEIHIPILPTWKCYHRYSLSMDHYSMFCAGFERGGVDSCRGDSGGPLMCEENGRYELHGIVSWGRRCAQKGSYTVTRGCENASQLPKKEELKKRRIYVALHSEHIMDIITYEKLPIVAKNKEMETLDFCRDCSRPALHNHTVVDSDKDGPAESVPIGKHNRSRRFHNSEMPRPVLVLLLVAFLASGEDLSTLQSVQIFFRHGQRYPSTYVVFPSEDPRLSEGKIHGEMTTVGMRQEFNLGQNLKETYGTFLGERYKSTE</sequence>
<dbReference type="Pfam" id="PF00089">
    <property type="entry name" value="Trypsin"/>
    <property type="match status" value="1"/>
</dbReference>
<reference evidence="7" key="1">
    <citation type="submission" date="2016-11" db="UniProtKB">
        <authorList>
            <consortium name="WormBaseParasite"/>
        </authorList>
    </citation>
    <scope>IDENTIFICATION</scope>
</reference>
<evidence type="ECO:0000256" key="1">
    <source>
        <dbReference type="ARBA" id="ARBA00023157"/>
    </source>
</evidence>
<comment type="similarity">
    <text evidence="2">Belongs to the peptidase S1 family. CLIP subfamily.</text>
</comment>
<dbReference type="PROSITE" id="PS00134">
    <property type="entry name" value="TRYPSIN_HIS"/>
    <property type="match status" value="1"/>
</dbReference>
<protein>
    <submittedName>
        <fullName evidence="7">Peptidase S1 domain-containing protein</fullName>
    </submittedName>
</protein>
<dbReference type="Gene3D" id="2.40.10.10">
    <property type="entry name" value="Trypsin-like serine proteases"/>
    <property type="match status" value="1"/>
</dbReference>
<evidence type="ECO:0000256" key="2">
    <source>
        <dbReference type="ARBA" id="ARBA00024195"/>
    </source>
</evidence>
<evidence type="ECO:0000313" key="6">
    <source>
        <dbReference type="Proteomes" id="UP000095287"/>
    </source>
</evidence>
<dbReference type="InterPro" id="IPR043504">
    <property type="entry name" value="Peptidase_S1_PA_chymotrypsin"/>
</dbReference>
<keyword evidence="6" id="KW-1185">Reference proteome</keyword>
<organism evidence="6 7">
    <name type="scientific">Steinernema glaseri</name>
    <dbReference type="NCBI Taxonomy" id="37863"/>
    <lineage>
        <taxon>Eukaryota</taxon>
        <taxon>Metazoa</taxon>
        <taxon>Ecdysozoa</taxon>
        <taxon>Nematoda</taxon>
        <taxon>Chromadorea</taxon>
        <taxon>Rhabditida</taxon>
        <taxon>Tylenchina</taxon>
        <taxon>Panagrolaimomorpha</taxon>
        <taxon>Strongyloidoidea</taxon>
        <taxon>Steinernematidae</taxon>
        <taxon>Steinernema</taxon>
    </lineage>
</organism>
<dbReference type="Gene3D" id="3.40.50.1240">
    <property type="entry name" value="Phosphoglycerate mutase-like"/>
    <property type="match status" value="1"/>
</dbReference>
<dbReference type="PANTHER" id="PTHR24252:SF7">
    <property type="entry name" value="HYALIN"/>
    <property type="match status" value="1"/>
</dbReference>
<dbReference type="PROSITE" id="PS50240">
    <property type="entry name" value="TRYPSIN_DOM"/>
    <property type="match status" value="1"/>
</dbReference>
<dbReference type="GO" id="GO:0006508">
    <property type="term" value="P:proteolysis"/>
    <property type="evidence" value="ECO:0007669"/>
    <property type="project" value="UniProtKB-KW"/>
</dbReference>
<evidence type="ECO:0000256" key="4">
    <source>
        <dbReference type="SAM" id="SignalP"/>
    </source>
</evidence>
<dbReference type="InterPro" id="IPR001254">
    <property type="entry name" value="Trypsin_dom"/>
</dbReference>
<feature type="domain" description="Peptidase S1" evidence="5">
    <location>
        <begin position="46"/>
        <end position="290"/>
    </location>
</feature>
<dbReference type="FunFam" id="2.40.10.10:FF:000002">
    <property type="entry name" value="Transmembrane protease serine"/>
    <property type="match status" value="1"/>
</dbReference>
<dbReference type="PROSITE" id="PS00135">
    <property type="entry name" value="TRYPSIN_SER"/>
    <property type="match status" value="1"/>
</dbReference>
<keyword evidence="1" id="KW-1015">Disulfide bond</keyword>
<keyword evidence="3" id="KW-0378">Hydrolase</keyword>
<dbReference type="SUPFAM" id="SSF53254">
    <property type="entry name" value="Phosphoglycerate mutase-like"/>
    <property type="match status" value="1"/>
</dbReference>
<dbReference type="InterPro" id="IPR029033">
    <property type="entry name" value="His_PPase_superfam"/>
</dbReference>
<evidence type="ECO:0000313" key="7">
    <source>
        <dbReference type="WBParaSite" id="L893_g21267.t1"/>
    </source>
</evidence>
<dbReference type="SMART" id="SM00020">
    <property type="entry name" value="Tryp_SPc"/>
    <property type="match status" value="1"/>
</dbReference>
<accession>A0A1I7YZ14</accession>
<dbReference type="InterPro" id="IPR033116">
    <property type="entry name" value="TRYPSIN_SER"/>
</dbReference>
<dbReference type="InterPro" id="IPR001314">
    <property type="entry name" value="Peptidase_S1A"/>
</dbReference>
<keyword evidence="4" id="KW-0732">Signal</keyword>
<evidence type="ECO:0000256" key="3">
    <source>
        <dbReference type="RuleBase" id="RU363034"/>
    </source>
</evidence>
<keyword evidence="3" id="KW-0645">Protease</keyword>
<dbReference type="InterPro" id="IPR009003">
    <property type="entry name" value="Peptidase_S1_PA"/>
</dbReference>
<feature type="chain" id="PRO_5009312760" evidence="4">
    <location>
        <begin position="20"/>
        <end position="440"/>
    </location>
</feature>
<dbReference type="GO" id="GO:0004252">
    <property type="term" value="F:serine-type endopeptidase activity"/>
    <property type="evidence" value="ECO:0007669"/>
    <property type="project" value="InterPro"/>
</dbReference>
<dbReference type="PANTHER" id="PTHR24252">
    <property type="entry name" value="ACROSIN-RELATED"/>
    <property type="match status" value="1"/>
</dbReference>
<dbReference type="InterPro" id="IPR018114">
    <property type="entry name" value="TRYPSIN_HIS"/>
</dbReference>